<feature type="domain" description="Response regulatory" evidence="2">
    <location>
        <begin position="18"/>
        <end position="144"/>
    </location>
</feature>
<dbReference type="PANTHER" id="PTHR44520:SF2">
    <property type="entry name" value="RESPONSE REGULATOR RCP1"/>
    <property type="match status" value="1"/>
</dbReference>
<dbReference type="PANTHER" id="PTHR44520">
    <property type="entry name" value="RESPONSE REGULATOR RCP1-RELATED"/>
    <property type="match status" value="1"/>
</dbReference>
<evidence type="ECO:0000256" key="1">
    <source>
        <dbReference type="PROSITE-ProRule" id="PRU00169"/>
    </source>
</evidence>
<keyword evidence="4" id="KW-1185">Reference proteome</keyword>
<dbReference type="KEGG" id="spir:CWM47_12675"/>
<evidence type="ECO:0000259" key="2">
    <source>
        <dbReference type="PROSITE" id="PS50110"/>
    </source>
</evidence>
<dbReference type="SMART" id="SM00448">
    <property type="entry name" value="REC"/>
    <property type="match status" value="1"/>
</dbReference>
<evidence type="ECO:0000313" key="4">
    <source>
        <dbReference type="Proteomes" id="UP000232883"/>
    </source>
</evidence>
<name>A0A2K8YYB8_9BACT</name>
<dbReference type="AlphaFoldDB" id="A0A2K8YYB8"/>
<feature type="modified residue" description="4-aspartylphosphate" evidence="1">
    <location>
        <position position="75"/>
    </location>
</feature>
<protein>
    <submittedName>
        <fullName evidence="3">Response regulator</fullName>
    </submittedName>
</protein>
<dbReference type="InterPro" id="IPR011006">
    <property type="entry name" value="CheY-like_superfamily"/>
</dbReference>
<dbReference type="Gene3D" id="3.40.50.2300">
    <property type="match status" value="1"/>
</dbReference>
<dbReference type="SUPFAM" id="SSF52172">
    <property type="entry name" value="CheY-like"/>
    <property type="match status" value="1"/>
</dbReference>
<dbReference type="PROSITE" id="PS50110">
    <property type="entry name" value="RESPONSE_REGULATORY"/>
    <property type="match status" value="1"/>
</dbReference>
<sequence>MRTPQPNEAVKANVKQTRVLVIEDNEDHWALMNRAMQQCLSEVTPILATTTIEALEIVQKYSIQEWELPKLILLDLYLPTREDGCEFLQQIKSLPSPCSQIPVVVLSASSDPADISESYQYGGSSYIVKPTDFSGWITYFNELRIYWWETVTLPPINLSI</sequence>
<dbReference type="Proteomes" id="UP000232883">
    <property type="component" value="Chromosome"/>
</dbReference>
<dbReference type="RefSeq" id="WP_100988329.1">
    <property type="nucleotide sequence ID" value="NZ_CP025096.1"/>
</dbReference>
<evidence type="ECO:0000313" key="3">
    <source>
        <dbReference type="EMBL" id="AUD02612.1"/>
    </source>
</evidence>
<accession>A0A2K8YYB8</accession>
<dbReference type="InterPro" id="IPR001789">
    <property type="entry name" value="Sig_transdc_resp-reg_receiver"/>
</dbReference>
<dbReference type="OrthoDB" id="958605at2"/>
<dbReference type="EMBL" id="CP025096">
    <property type="protein sequence ID" value="AUD02612.1"/>
    <property type="molecule type" value="Genomic_DNA"/>
</dbReference>
<gene>
    <name evidence="3" type="ORF">CWM47_12675</name>
</gene>
<dbReference type="GO" id="GO:0000160">
    <property type="term" value="P:phosphorelay signal transduction system"/>
    <property type="evidence" value="ECO:0007669"/>
    <property type="project" value="InterPro"/>
</dbReference>
<reference evidence="3 4" key="1">
    <citation type="submission" date="2017-11" db="EMBL/GenBank/DDBJ databases">
        <title>Taxonomic description and genome sequences of Spirosoma HA7 sp. nov., isolated from pollen microhabitat of Corylus avellana.</title>
        <authorList>
            <person name="Ambika Manirajan B."/>
            <person name="Suarez C."/>
            <person name="Ratering S."/>
            <person name="Geissler-Plaum R."/>
            <person name="Cardinale M."/>
            <person name="Sylvia S."/>
        </authorList>
    </citation>
    <scope>NUCLEOTIDE SEQUENCE [LARGE SCALE GENOMIC DNA]</scope>
    <source>
        <strain evidence="3 4">HA7</strain>
    </source>
</reference>
<dbReference type="InterPro" id="IPR052893">
    <property type="entry name" value="TCS_response_regulator"/>
</dbReference>
<organism evidence="3 4">
    <name type="scientific">Spirosoma pollinicola</name>
    <dbReference type="NCBI Taxonomy" id="2057025"/>
    <lineage>
        <taxon>Bacteria</taxon>
        <taxon>Pseudomonadati</taxon>
        <taxon>Bacteroidota</taxon>
        <taxon>Cytophagia</taxon>
        <taxon>Cytophagales</taxon>
        <taxon>Cytophagaceae</taxon>
        <taxon>Spirosoma</taxon>
    </lineage>
</organism>
<proteinExistence type="predicted"/>
<dbReference type="Pfam" id="PF00072">
    <property type="entry name" value="Response_reg"/>
    <property type="match status" value="1"/>
</dbReference>
<keyword evidence="1" id="KW-0597">Phosphoprotein</keyword>